<keyword evidence="2 5" id="KW-0808">Transferase</keyword>
<sequence>MRRLALVTWTAREPSGGNTFNRELVDALRAGGADVTIRAVPGEWPTAAPAARAVLAAELAAARARDETVLVDAIVACGAPAEVGAAVAAGTTVAVLLHMLPSDVAGLALAEQQRRVAAEAAALRAASVVICPSSAAAEDLVRRYGVRAHVAAPGTRSVPAAAGTRPVPPAAGTRSPAPPAAETRSPAPPALMALANLVPGKDQVTLVRALAQVRDLAWTARLVGATGVDRAYTAAVRGEIAAGGLTDRVALTGGKEGAALEAEWARTDLLVLSSRSETFGLVVLEALAHGVPAVVPAGTGAVEALASGAVEPSLSGRAPGRAVPPGDPDALAATLREWLTSPPLRDAWAAAARERRGRLPGWDITAAQVLAALARPM</sequence>
<dbReference type="InterPro" id="IPR001296">
    <property type="entry name" value="Glyco_trans_1"/>
</dbReference>
<dbReference type="Proteomes" id="UP000318693">
    <property type="component" value="Unassembled WGS sequence"/>
</dbReference>
<evidence type="ECO:0000256" key="2">
    <source>
        <dbReference type="ARBA" id="ARBA00022679"/>
    </source>
</evidence>
<accession>A0A552WWS4</accession>
<evidence type="ECO:0000256" key="1">
    <source>
        <dbReference type="ARBA" id="ARBA00021292"/>
    </source>
</evidence>
<dbReference type="SUPFAM" id="SSF53756">
    <property type="entry name" value="UDP-Glycosyltransferase/glycogen phosphorylase"/>
    <property type="match status" value="1"/>
</dbReference>
<evidence type="ECO:0000259" key="4">
    <source>
        <dbReference type="Pfam" id="PF00534"/>
    </source>
</evidence>
<dbReference type="EMBL" id="VJXR01000003">
    <property type="protein sequence ID" value="TRW47224.1"/>
    <property type="molecule type" value="Genomic_DNA"/>
</dbReference>
<reference evidence="5 6" key="1">
    <citation type="submission" date="2019-07" db="EMBL/GenBank/DDBJ databases">
        <title>Georgenia wutianyii sp. nov. and Georgenia *** sp. nov. isolated from plateau pika (Ochotona curzoniae) in the Qinghai-Tibet plateau of China.</title>
        <authorList>
            <person name="Tian Z."/>
        </authorList>
    </citation>
    <scope>NUCLEOTIDE SEQUENCE [LARGE SCALE GENOMIC DNA]</scope>
    <source>
        <strain evidence="5 6">Z446</strain>
    </source>
</reference>
<evidence type="ECO:0000256" key="3">
    <source>
        <dbReference type="SAM" id="MobiDB-lite"/>
    </source>
</evidence>
<evidence type="ECO:0000313" key="5">
    <source>
        <dbReference type="EMBL" id="TRW47224.1"/>
    </source>
</evidence>
<name>A0A552WWS4_9MICO</name>
<evidence type="ECO:0000313" key="6">
    <source>
        <dbReference type="Proteomes" id="UP000318693"/>
    </source>
</evidence>
<dbReference type="Gene3D" id="3.40.50.2000">
    <property type="entry name" value="Glycogen Phosphorylase B"/>
    <property type="match status" value="2"/>
</dbReference>
<dbReference type="RefSeq" id="WP_143416798.1">
    <property type="nucleotide sequence ID" value="NZ_VJXR01000003.1"/>
</dbReference>
<proteinExistence type="predicted"/>
<protein>
    <recommendedName>
        <fullName evidence="1">D-inositol 3-phosphate glycosyltransferase</fullName>
    </recommendedName>
</protein>
<keyword evidence="6" id="KW-1185">Reference proteome</keyword>
<feature type="region of interest" description="Disordered" evidence="3">
    <location>
        <begin position="157"/>
        <end position="186"/>
    </location>
</feature>
<comment type="caution">
    <text evidence="5">The sequence shown here is derived from an EMBL/GenBank/DDBJ whole genome shotgun (WGS) entry which is preliminary data.</text>
</comment>
<dbReference type="Pfam" id="PF00534">
    <property type="entry name" value="Glycos_transf_1"/>
    <property type="match status" value="1"/>
</dbReference>
<dbReference type="AlphaFoldDB" id="A0A552WWS4"/>
<dbReference type="GO" id="GO:0016758">
    <property type="term" value="F:hexosyltransferase activity"/>
    <property type="evidence" value="ECO:0007669"/>
    <property type="project" value="TreeGrafter"/>
</dbReference>
<feature type="domain" description="Glycosyl transferase family 1" evidence="4">
    <location>
        <begin position="188"/>
        <end position="355"/>
    </location>
</feature>
<dbReference type="InterPro" id="IPR050194">
    <property type="entry name" value="Glycosyltransferase_grp1"/>
</dbReference>
<organism evidence="5 6">
    <name type="scientific">Georgenia yuyongxinii</name>
    <dbReference type="NCBI Taxonomy" id="2589797"/>
    <lineage>
        <taxon>Bacteria</taxon>
        <taxon>Bacillati</taxon>
        <taxon>Actinomycetota</taxon>
        <taxon>Actinomycetes</taxon>
        <taxon>Micrococcales</taxon>
        <taxon>Bogoriellaceae</taxon>
        <taxon>Georgenia</taxon>
    </lineage>
</organism>
<dbReference type="PANTHER" id="PTHR45947">
    <property type="entry name" value="SULFOQUINOVOSYL TRANSFERASE SQD2"/>
    <property type="match status" value="1"/>
</dbReference>
<dbReference type="PANTHER" id="PTHR45947:SF3">
    <property type="entry name" value="SULFOQUINOVOSYL TRANSFERASE SQD2"/>
    <property type="match status" value="1"/>
</dbReference>
<gene>
    <name evidence="5" type="ORF">FJ693_01585</name>
</gene>
<dbReference type="CDD" id="cd03801">
    <property type="entry name" value="GT4_PimA-like"/>
    <property type="match status" value="1"/>
</dbReference>